<dbReference type="PRINTS" id="PR00154">
    <property type="entry name" value="AMPBINDING"/>
</dbReference>
<dbReference type="OrthoDB" id="9803968at2"/>
<dbReference type="InterPro" id="IPR020845">
    <property type="entry name" value="AMP-binding_CS"/>
</dbReference>
<name>A0A1I4S6Z2_9FLAO</name>
<evidence type="ECO:0000313" key="4">
    <source>
        <dbReference type="EMBL" id="SFM60043.1"/>
    </source>
</evidence>
<evidence type="ECO:0000313" key="5">
    <source>
        <dbReference type="Proteomes" id="UP000199149"/>
    </source>
</evidence>
<dbReference type="InterPro" id="IPR020459">
    <property type="entry name" value="AMP-binding"/>
</dbReference>
<dbReference type="InterPro" id="IPR042099">
    <property type="entry name" value="ANL_N_sf"/>
</dbReference>
<dbReference type="SUPFAM" id="SSF56801">
    <property type="entry name" value="Acetyl-CoA synthetase-like"/>
    <property type="match status" value="1"/>
</dbReference>
<reference evidence="5" key="1">
    <citation type="submission" date="2016-10" db="EMBL/GenBank/DDBJ databases">
        <authorList>
            <person name="Varghese N."/>
            <person name="Submissions S."/>
        </authorList>
    </citation>
    <scope>NUCLEOTIDE SEQUENCE [LARGE SCALE GENOMIC DNA]</scope>
    <source>
        <strain evidence="5">XJ109</strain>
    </source>
</reference>
<proteinExistence type="predicted"/>
<keyword evidence="1" id="KW-0547">Nucleotide-binding</keyword>
<dbReference type="Pfam" id="PF23562">
    <property type="entry name" value="AMP-binding_C_3"/>
    <property type="match status" value="1"/>
</dbReference>
<dbReference type="Gene3D" id="3.40.50.12780">
    <property type="entry name" value="N-terminal domain of ligase-like"/>
    <property type="match status" value="2"/>
</dbReference>
<keyword evidence="5" id="KW-1185">Reference proteome</keyword>
<evidence type="ECO:0000259" key="3">
    <source>
        <dbReference type="Pfam" id="PF00501"/>
    </source>
</evidence>
<sequence>MEATRIFDLPKRQLEKFPNLPMFVSKQNGEWKSMNTQTFLDRVNEISKGLIAIGIQPGEKVGLISENRVEWNMIDYAIQQVGAVVVAIYPNISDNDYEYIFKDSSIKVCFTSNLDLYTRLDLLKTKLPSLEQLYSIDEFENTISWNEVIKKGQEIDIIEVENRSAQVKYEDLAFLIYTSGTTGNPKGVMLSHKNIIADVIACEYSTPLDAYDRALTFLPACHAYERTIQYLYVYMGISIYFAESMEKIGDNLKEIKPHMITAVPRVIEKVYEKIMATGNQLTGIKHKIFNWAVEVGDQFILEENQRSLSYDIKLVIARKLVLRKWYDGLGGELKAIVTGSAAIQQRIVRVFLAAEIPIYEGYGLTEASPVVAVNCYKRGVKIGTVGPPLKGIEVKLAEDGEVLIKGDTVMMGYHNLPEKTAEEIKDGWLYTGDIGEWVDDKFLKIVDRKKEMFKTSGGKYIVPQQIEMKMVESPFIEQLMVVGEGEKFPAAFVVPSYSNLKKWAKDNAPEIENLSHDEFQLSNVVMKKLEAEITKLNDNFGHWEQIKKIAIIPNEMTVEGGELTPTLKFKRKIILEKYNEKYNEIFG</sequence>
<dbReference type="GO" id="GO:0016020">
    <property type="term" value="C:membrane"/>
    <property type="evidence" value="ECO:0007669"/>
    <property type="project" value="TreeGrafter"/>
</dbReference>
<feature type="domain" description="AMP-dependent synthetase/ligase" evidence="3">
    <location>
        <begin position="12"/>
        <end position="414"/>
    </location>
</feature>
<gene>
    <name evidence="4" type="ORF">SAMN05421738_10173</name>
</gene>
<evidence type="ECO:0000256" key="2">
    <source>
        <dbReference type="ARBA" id="ARBA00022840"/>
    </source>
</evidence>
<keyword evidence="2" id="KW-0067">ATP-binding</keyword>
<dbReference type="AlphaFoldDB" id="A0A1I4S6Z2"/>
<dbReference type="EMBL" id="FOUZ01000001">
    <property type="protein sequence ID" value="SFM60043.1"/>
    <property type="molecule type" value="Genomic_DNA"/>
</dbReference>
<dbReference type="RefSeq" id="WP_092905426.1">
    <property type="nucleotide sequence ID" value="NZ_FOUZ01000001.1"/>
</dbReference>
<dbReference type="GO" id="GO:0004467">
    <property type="term" value="F:long-chain fatty acid-CoA ligase activity"/>
    <property type="evidence" value="ECO:0007669"/>
    <property type="project" value="TreeGrafter"/>
</dbReference>
<dbReference type="CDD" id="cd05907">
    <property type="entry name" value="VL_LC_FACS_like"/>
    <property type="match status" value="1"/>
</dbReference>
<accession>A0A1I4S6Z2</accession>
<dbReference type="Pfam" id="PF00501">
    <property type="entry name" value="AMP-binding"/>
    <property type="match status" value="1"/>
</dbReference>
<dbReference type="PANTHER" id="PTHR43272:SF33">
    <property type="entry name" value="AMP-BINDING DOMAIN-CONTAINING PROTEIN-RELATED"/>
    <property type="match status" value="1"/>
</dbReference>
<dbReference type="PANTHER" id="PTHR43272">
    <property type="entry name" value="LONG-CHAIN-FATTY-ACID--COA LIGASE"/>
    <property type="match status" value="1"/>
</dbReference>
<organism evidence="4 5">
    <name type="scientific">Algoriella xinjiangensis</name>
    <dbReference type="NCBI Taxonomy" id="684065"/>
    <lineage>
        <taxon>Bacteria</taxon>
        <taxon>Pseudomonadati</taxon>
        <taxon>Bacteroidota</taxon>
        <taxon>Flavobacteriia</taxon>
        <taxon>Flavobacteriales</taxon>
        <taxon>Weeksellaceae</taxon>
        <taxon>Algoriella</taxon>
    </lineage>
</organism>
<dbReference type="PROSITE" id="PS00455">
    <property type="entry name" value="AMP_BINDING"/>
    <property type="match status" value="1"/>
</dbReference>
<dbReference type="InterPro" id="IPR000873">
    <property type="entry name" value="AMP-dep_synth/lig_dom"/>
</dbReference>
<dbReference type="Proteomes" id="UP000199149">
    <property type="component" value="Unassembled WGS sequence"/>
</dbReference>
<evidence type="ECO:0000256" key="1">
    <source>
        <dbReference type="ARBA" id="ARBA00022741"/>
    </source>
</evidence>
<protein>
    <submittedName>
        <fullName evidence="4">Long-chain acyl-CoA synthetase</fullName>
    </submittedName>
</protein>
<dbReference type="STRING" id="684065.SAMN05421738_10173"/>
<dbReference type="GO" id="GO:0005524">
    <property type="term" value="F:ATP binding"/>
    <property type="evidence" value="ECO:0007669"/>
    <property type="project" value="UniProtKB-KW"/>
</dbReference>